<dbReference type="GO" id="GO:0015074">
    <property type="term" value="P:DNA integration"/>
    <property type="evidence" value="ECO:0007669"/>
    <property type="project" value="InterPro"/>
</dbReference>
<dbReference type="SUPFAM" id="SSF56349">
    <property type="entry name" value="DNA breaking-rejoining enzymes"/>
    <property type="match status" value="1"/>
</dbReference>
<dbReference type="PROSITE" id="PS51898">
    <property type="entry name" value="TYR_RECOMBINASE"/>
    <property type="match status" value="1"/>
</dbReference>
<dbReference type="InterPro" id="IPR013762">
    <property type="entry name" value="Integrase-like_cat_sf"/>
</dbReference>
<protein>
    <submittedName>
        <fullName evidence="5">Integrase</fullName>
    </submittedName>
</protein>
<organism evidence="5 6">
    <name type="scientific">Phocaeicola vulgatus</name>
    <name type="common">Bacteroides vulgatus</name>
    <dbReference type="NCBI Taxonomy" id="821"/>
    <lineage>
        <taxon>Bacteria</taxon>
        <taxon>Pseudomonadati</taxon>
        <taxon>Bacteroidota</taxon>
        <taxon>Bacteroidia</taxon>
        <taxon>Bacteroidales</taxon>
        <taxon>Bacteroidaceae</taxon>
        <taxon>Phocaeicola</taxon>
    </lineage>
</organism>
<gene>
    <name evidence="5" type="ORF">DW105_03135</name>
</gene>
<dbReference type="AlphaFoldDB" id="A0A415DNG9"/>
<evidence type="ECO:0000256" key="1">
    <source>
        <dbReference type="ARBA" id="ARBA00008857"/>
    </source>
</evidence>
<dbReference type="InterPro" id="IPR050090">
    <property type="entry name" value="Tyrosine_recombinase_XerCD"/>
</dbReference>
<dbReference type="InterPro" id="IPR011010">
    <property type="entry name" value="DNA_brk_join_enz"/>
</dbReference>
<dbReference type="Pfam" id="PF00589">
    <property type="entry name" value="Phage_integrase"/>
    <property type="match status" value="1"/>
</dbReference>
<keyword evidence="2" id="KW-0238">DNA-binding</keyword>
<dbReference type="EMBL" id="QRMN01000005">
    <property type="protein sequence ID" value="RHJ79791.1"/>
    <property type="molecule type" value="Genomic_DNA"/>
</dbReference>
<comment type="similarity">
    <text evidence="1">Belongs to the 'phage' integrase family.</text>
</comment>
<dbReference type="GO" id="GO:0006310">
    <property type="term" value="P:DNA recombination"/>
    <property type="evidence" value="ECO:0007669"/>
    <property type="project" value="UniProtKB-KW"/>
</dbReference>
<dbReference type="PANTHER" id="PTHR30349:SF41">
    <property type="entry name" value="INTEGRASE_RECOMBINASE PROTEIN MJ0367-RELATED"/>
    <property type="match status" value="1"/>
</dbReference>
<evidence type="ECO:0000256" key="3">
    <source>
        <dbReference type="ARBA" id="ARBA00023172"/>
    </source>
</evidence>
<comment type="caution">
    <text evidence="5">The sequence shown here is derived from an EMBL/GenBank/DDBJ whole genome shotgun (WGS) entry which is preliminary data.</text>
</comment>
<feature type="domain" description="Tyr recombinase" evidence="4">
    <location>
        <begin position="121"/>
        <end position="319"/>
    </location>
</feature>
<evidence type="ECO:0000259" key="4">
    <source>
        <dbReference type="PROSITE" id="PS51898"/>
    </source>
</evidence>
<accession>A0A415DNG9</accession>
<evidence type="ECO:0000313" key="5">
    <source>
        <dbReference type="EMBL" id="RHJ79791.1"/>
    </source>
</evidence>
<keyword evidence="3" id="KW-0233">DNA recombination</keyword>
<name>A0A415DNG9_PHOVU</name>
<dbReference type="Proteomes" id="UP000283958">
    <property type="component" value="Unassembled WGS sequence"/>
</dbReference>
<sequence>MCPKHRKLPSEKGGVLSMKLQSFLANSIEGYIRYRKISGRTSYSYVKNVVLFDHFCAREYPGHTELTQEIADRWCKQRETESTNSCVSRIYPVLDLFKYLKKRGRTHITLPPVPKSSPKTYIPHAFTHEELIRFFTACDNIKPRKGILSTIQRITLPVFFRLLYSSGMRTTEAIRLKRDDVNLESGVVSIKSGKGYDQHFVVLHDTMLLLMHIYNDRISDILPNREYFFPTLDDKAHSPAWVTYHFRVLWKSCNSSKAIPYELRHNYAIENINSWNHQGFTVHDKLLALSKSMGHKQVESTMAYYSLTPGISDIIESADAEMYEFLIPNTQYEKD</sequence>
<evidence type="ECO:0000313" key="6">
    <source>
        <dbReference type="Proteomes" id="UP000283958"/>
    </source>
</evidence>
<dbReference type="GO" id="GO:0003677">
    <property type="term" value="F:DNA binding"/>
    <property type="evidence" value="ECO:0007669"/>
    <property type="project" value="UniProtKB-KW"/>
</dbReference>
<dbReference type="InterPro" id="IPR002104">
    <property type="entry name" value="Integrase_catalytic"/>
</dbReference>
<evidence type="ECO:0000256" key="2">
    <source>
        <dbReference type="ARBA" id="ARBA00023125"/>
    </source>
</evidence>
<dbReference type="PANTHER" id="PTHR30349">
    <property type="entry name" value="PHAGE INTEGRASE-RELATED"/>
    <property type="match status" value="1"/>
</dbReference>
<proteinExistence type="inferred from homology"/>
<dbReference type="Gene3D" id="1.10.443.10">
    <property type="entry name" value="Intergrase catalytic core"/>
    <property type="match status" value="1"/>
</dbReference>
<reference evidence="5 6" key="1">
    <citation type="submission" date="2018-08" db="EMBL/GenBank/DDBJ databases">
        <title>A genome reference for cultivated species of the human gut microbiota.</title>
        <authorList>
            <person name="Zou Y."/>
            <person name="Xue W."/>
            <person name="Luo G."/>
        </authorList>
    </citation>
    <scope>NUCLEOTIDE SEQUENCE [LARGE SCALE GENOMIC DNA]</scope>
    <source>
        <strain evidence="5 6">AM09-18</strain>
    </source>
</reference>